<feature type="compositionally biased region" description="Basic residues" evidence="1">
    <location>
        <begin position="257"/>
        <end position="267"/>
    </location>
</feature>
<comment type="caution">
    <text evidence="2">The sequence shown here is derived from an EMBL/GenBank/DDBJ whole genome shotgun (WGS) entry which is preliminary data.</text>
</comment>
<organism evidence="2 3">
    <name type="scientific">Parathielavia appendiculata</name>
    <dbReference type="NCBI Taxonomy" id="2587402"/>
    <lineage>
        <taxon>Eukaryota</taxon>
        <taxon>Fungi</taxon>
        <taxon>Dikarya</taxon>
        <taxon>Ascomycota</taxon>
        <taxon>Pezizomycotina</taxon>
        <taxon>Sordariomycetes</taxon>
        <taxon>Sordariomycetidae</taxon>
        <taxon>Sordariales</taxon>
        <taxon>Chaetomiaceae</taxon>
        <taxon>Parathielavia</taxon>
    </lineage>
</organism>
<dbReference type="InterPro" id="IPR001005">
    <property type="entry name" value="SANT/Myb"/>
</dbReference>
<gene>
    <name evidence="2" type="ORF">N657DRAFT_630037</name>
</gene>
<name>A0AAN6Z8P3_9PEZI</name>
<accession>A0AAN6Z8P3</accession>
<evidence type="ECO:0000256" key="1">
    <source>
        <dbReference type="SAM" id="MobiDB-lite"/>
    </source>
</evidence>
<dbReference type="CDD" id="cd00167">
    <property type="entry name" value="SANT"/>
    <property type="match status" value="1"/>
</dbReference>
<protein>
    <recommendedName>
        <fullName evidence="4">Myb-like domain-containing protein</fullName>
    </recommendedName>
</protein>
<evidence type="ECO:0000313" key="2">
    <source>
        <dbReference type="EMBL" id="KAK4129066.1"/>
    </source>
</evidence>
<dbReference type="AlphaFoldDB" id="A0AAN6Z8P3"/>
<evidence type="ECO:0008006" key="4">
    <source>
        <dbReference type="Google" id="ProtNLM"/>
    </source>
</evidence>
<reference evidence="2" key="1">
    <citation type="journal article" date="2023" name="Mol. Phylogenet. Evol.">
        <title>Genome-scale phylogeny and comparative genomics of the fungal order Sordariales.</title>
        <authorList>
            <person name="Hensen N."/>
            <person name="Bonometti L."/>
            <person name="Westerberg I."/>
            <person name="Brannstrom I.O."/>
            <person name="Guillou S."/>
            <person name="Cros-Aarteil S."/>
            <person name="Calhoun S."/>
            <person name="Haridas S."/>
            <person name="Kuo A."/>
            <person name="Mondo S."/>
            <person name="Pangilinan J."/>
            <person name="Riley R."/>
            <person name="LaButti K."/>
            <person name="Andreopoulos B."/>
            <person name="Lipzen A."/>
            <person name="Chen C."/>
            <person name="Yan M."/>
            <person name="Daum C."/>
            <person name="Ng V."/>
            <person name="Clum A."/>
            <person name="Steindorff A."/>
            <person name="Ohm R.A."/>
            <person name="Martin F."/>
            <person name="Silar P."/>
            <person name="Natvig D.O."/>
            <person name="Lalanne C."/>
            <person name="Gautier V."/>
            <person name="Ament-Velasquez S.L."/>
            <person name="Kruys A."/>
            <person name="Hutchinson M.I."/>
            <person name="Powell A.J."/>
            <person name="Barry K."/>
            <person name="Miller A.N."/>
            <person name="Grigoriev I.V."/>
            <person name="Debuchy R."/>
            <person name="Gladieux P."/>
            <person name="Hiltunen Thoren M."/>
            <person name="Johannesson H."/>
        </authorList>
    </citation>
    <scope>NUCLEOTIDE SEQUENCE</scope>
    <source>
        <strain evidence="2">CBS 731.68</strain>
    </source>
</reference>
<keyword evidence="3" id="KW-1185">Reference proteome</keyword>
<dbReference type="RefSeq" id="XP_062652837.1">
    <property type="nucleotide sequence ID" value="XM_062790948.1"/>
</dbReference>
<feature type="region of interest" description="Disordered" evidence="1">
    <location>
        <begin position="185"/>
        <end position="218"/>
    </location>
</feature>
<sequence length="316" mass="35131">MCIQLVAVCSWCGLETFGYHLVKPCEVRAYEFSTVDLMLFNDYLSRCREYGLGSALVLHQQVQNPRGQLIFEVLMQNRPIFTIRDRTTLINTAVDAGWGSGLAWFTQQLMAGNNVGFQGVQLGHAGQYLQPGLPYMPRPALPYDQIPAREEHAAAGNDVLDDAYPDPIVDQGFGAEEFDNGEFDLNQQERDNHGTVKNRASSSTRSRIQRGGDPWTDEDDKFLVRLNAEGLSDWDIIEQYPEVFGGRTTSALETRRSRLKRTQRARARAAAANAGCKPGKVNPRREPDSDTEPEPGPGANPGTSYSEGQIAAYWEA</sequence>
<dbReference type="Proteomes" id="UP001302602">
    <property type="component" value="Unassembled WGS sequence"/>
</dbReference>
<dbReference type="GeneID" id="87827717"/>
<feature type="region of interest" description="Disordered" evidence="1">
    <location>
        <begin position="248"/>
        <end position="316"/>
    </location>
</feature>
<evidence type="ECO:0000313" key="3">
    <source>
        <dbReference type="Proteomes" id="UP001302602"/>
    </source>
</evidence>
<reference evidence="2" key="2">
    <citation type="submission" date="2023-05" db="EMBL/GenBank/DDBJ databases">
        <authorList>
            <consortium name="Lawrence Berkeley National Laboratory"/>
            <person name="Steindorff A."/>
            <person name="Hensen N."/>
            <person name="Bonometti L."/>
            <person name="Westerberg I."/>
            <person name="Brannstrom I.O."/>
            <person name="Guillou S."/>
            <person name="Cros-Aarteil S."/>
            <person name="Calhoun S."/>
            <person name="Haridas S."/>
            <person name="Kuo A."/>
            <person name="Mondo S."/>
            <person name="Pangilinan J."/>
            <person name="Riley R."/>
            <person name="Labutti K."/>
            <person name="Andreopoulos B."/>
            <person name="Lipzen A."/>
            <person name="Chen C."/>
            <person name="Yanf M."/>
            <person name="Daum C."/>
            <person name="Ng V."/>
            <person name="Clum A."/>
            <person name="Ohm R."/>
            <person name="Martin F."/>
            <person name="Silar P."/>
            <person name="Natvig D."/>
            <person name="Lalanne C."/>
            <person name="Gautier V."/>
            <person name="Ament-Velasquez S.L."/>
            <person name="Kruys A."/>
            <person name="Hutchinson M.I."/>
            <person name="Powell A.J."/>
            <person name="Barry K."/>
            <person name="Miller A.N."/>
            <person name="Grigoriev I.V."/>
            <person name="Debuchy R."/>
            <person name="Gladieux P."/>
            <person name="Thoren M.H."/>
            <person name="Johannesson H."/>
        </authorList>
    </citation>
    <scope>NUCLEOTIDE SEQUENCE</scope>
    <source>
        <strain evidence="2">CBS 731.68</strain>
    </source>
</reference>
<proteinExistence type="predicted"/>
<dbReference type="EMBL" id="MU853223">
    <property type="protein sequence ID" value="KAK4129066.1"/>
    <property type="molecule type" value="Genomic_DNA"/>
</dbReference>